<feature type="binding site" evidence="12">
    <location>
        <position position="7"/>
    </location>
    <ligand>
        <name>Mg(2+)</name>
        <dbReference type="ChEBI" id="CHEBI:18420"/>
    </ligand>
</feature>
<dbReference type="NCBIfam" id="TIGR01509">
    <property type="entry name" value="HAD-SF-IA-v3"/>
    <property type="match status" value="1"/>
</dbReference>
<feature type="binding site" evidence="11">
    <location>
        <position position="144"/>
    </location>
    <ligand>
        <name>substrate</name>
    </ligand>
</feature>
<keyword evidence="4 12" id="KW-0460">Magnesium</keyword>
<dbReference type="InterPro" id="IPR010972">
    <property type="entry name" value="Beta-PGM"/>
</dbReference>
<comment type="catalytic activity">
    <reaction evidence="7">
        <text>beta-D-glucose 1-phosphate = beta-D-glucose 6-phosphate</text>
        <dbReference type="Rhea" id="RHEA:20113"/>
        <dbReference type="ChEBI" id="CHEBI:57684"/>
        <dbReference type="ChEBI" id="CHEBI:58247"/>
        <dbReference type="EC" id="5.4.2.6"/>
    </reaction>
</comment>
<evidence type="ECO:0000256" key="5">
    <source>
        <dbReference type="ARBA" id="ARBA00023235"/>
    </source>
</evidence>
<dbReference type="OrthoDB" id="9807630at2"/>
<feature type="binding site" evidence="12">
    <location>
        <position position="169"/>
    </location>
    <ligand>
        <name>Mg(2+)</name>
        <dbReference type="ChEBI" id="CHEBI:18420"/>
    </ligand>
</feature>
<keyword evidence="3 12" id="KW-0479">Metal-binding</keyword>
<keyword evidence="6" id="KW-0119">Carbohydrate metabolism</keyword>
<comment type="similarity">
    <text evidence="1">Belongs to the HAD-like hydrolase superfamily. CbbY/CbbZ/Gph/YieH family.</text>
</comment>
<keyword evidence="15" id="KW-1185">Reference proteome</keyword>
<dbReference type="InterPro" id="IPR006439">
    <property type="entry name" value="HAD-SF_hydro_IA"/>
</dbReference>
<dbReference type="GO" id="GO:0005975">
    <property type="term" value="P:carbohydrate metabolic process"/>
    <property type="evidence" value="ECO:0007669"/>
    <property type="project" value="InterPro"/>
</dbReference>
<sequence length="220" mass="24813">MWGFIFDLDGVITDTAKYHYLAWKTIADELEIPFTEEINERLKGVSREKSFEIILEVGNRLDMKSEERAKWCEKKNKLYVDYIKQMKKDEVLPGVRVFLEKIRKGGDCIALGSASKNSKLILERLELQKAFDVIVDGTMVTKAKPDPEVFLQGAKKMHINPENCIVFEDSTAGIEAAHKGGMKTVGIGDAKILRKADGVIAGFEGWTPEKIVEEVLFCVK</sequence>
<dbReference type="PANTHER" id="PTHR46193:SF18">
    <property type="entry name" value="HEXITOL PHOSPHATASE B"/>
    <property type="match status" value="1"/>
</dbReference>
<dbReference type="SFLD" id="SFLDS00003">
    <property type="entry name" value="Haloacid_Dehalogenase"/>
    <property type="match status" value="1"/>
</dbReference>
<dbReference type="InterPro" id="IPR036412">
    <property type="entry name" value="HAD-like_sf"/>
</dbReference>
<evidence type="ECO:0000256" key="4">
    <source>
        <dbReference type="ARBA" id="ARBA00022842"/>
    </source>
</evidence>
<feature type="binding site" evidence="12">
    <location>
        <position position="9"/>
    </location>
    <ligand>
        <name>Mg(2+)</name>
        <dbReference type="ChEBI" id="CHEBI:18420"/>
    </ligand>
</feature>
<evidence type="ECO:0000256" key="6">
    <source>
        <dbReference type="ARBA" id="ARBA00023277"/>
    </source>
</evidence>
<comment type="cofactor">
    <cofactor evidence="12">
        <name>Mg(2+)</name>
        <dbReference type="ChEBI" id="CHEBI:18420"/>
    </cofactor>
    <text evidence="12">Binds 2 magnesium ions per subunit.</text>
</comment>
<dbReference type="InterPro" id="IPR023214">
    <property type="entry name" value="HAD_sf"/>
</dbReference>
<feature type="active site" description="Nucleophile" evidence="10">
    <location>
        <position position="7"/>
    </location>
</feature>
<feature type="site" description="Important for catalytic activity and assists the phosphoryl transfer reaction to Asp8 by balancing charge and orienting the reacting groups" evidence="13">
    <location>
        <position position="144"/>
    </location>
</feature>
<evidence type="ECO:0000256" key="2">
    <source>
        <dbReference type="ARBA" id="ARBA00022553"/>
    </source>
</evidence>
<evidence type="ECO:0000256" key="10">
    <source>
        <dbReference type="PIRSR" id="PIRSR610972-1"/>
    </source>
</evidence>
<dbReference type="Pfam" id="PF13419">
    <property type="entry name" value="HAD_2"/>
    <property type="match status" value="1"/>
</dbReference>
<dbReference type="InterPro" id="IPR051600">
    <property type="entry name" value="Beta-PGM-like"/>
</dbReference>
<name>A0A2Z4UEY3_9FIRM</name>
<evidence type="ECO:0000256" key="12">
    <source>
        <dbReference type="PIRSR" id="PIRSR610972-3"/>
    </source>
</evidence>
<dbReference type="InterPro" id="IPR041492">
    <property type="entry name" value="HAD_2"/>
</dbReference>
<protein>
    <recommendedName>
        <fullName evidence="9">Beta-phosphoglucomutase</fullName>
        <ecNumber evidence="8">5.4.2.6</ecNumber>
    </recommendedName>
</protein>
<dbReference type="AlphaFoldDB" id="A0A2Z4UEY3"/>
<reference evidence="15" key="1">
    <citation type="submission" date="2018-06" db="EMBL/GenBank/DDBJ databases">
        <title>Description of Blautia argi sp. nov., a new anaerobic isolated from dog feces.</title>
        <authorList>
            <person name="Chang Y.-H."/>
            <person name="Paek J."/>
            <person name="Shin Y."/>
        </authorList>
    </citation>
    <scope>NUCLEOTIDE SEQUENCE [LARGE SCALE GENOMIC DNA]</scope>
    <source>
        <strain evidence="15">KCTC 15426</strain>
    </source>
</reference>
<evidence type="ECO:0000256" key="1">
    <source>
        <dbReference type="ARBA" id="ARBA00006171"/>
    </source>
</evidence>
<evidence type="ECO:0000313" key="15">
    <source>
        <dbReference type="Proteomes" id="UP000250003"/>
    </source>
</evidence>
<proteinExistence type="inferred from homology"/>
<organism evidence="14 15">
    <name type="scientific">Blautia argi</name>
    <dbReference type="NCBI Taxonomy" id="1912897"/>
    <lineage>
        <taxon>Bacteria</taxon>
        <taxon>Bacillati</taxon>
        <taxon>Bacillota</taxon>
        <taxon>Clostridia</taxon>
        <taxon>Lachnospirales</taxon>
        <taxon>Lachnospiraceae</taxon>
        <taxon>Blautia</taxon>
    </lineage>
</organism>
<dbReference type="Gene3D" id="3.40.50.1000">
    <property type="entry name" value="HAD superfamily/HAD-like"/>
    <property type="match status" value="1"/>
</dbReference>
<feature type="binding site" evidence="11">
    <location>
        <position position="75"/>
    </location>
    <ligand>
        <name>substrate</name>
    </ligand>
</feature>
<dbReference type="Gene3D" id="1.10.150.240">
    <property type="entry name" value="Putative phosphatase, domain 2"/>
    <property type="match status" value="1"/>
</dbReference>
<evidence type="ECO:0000256" key="9">
    <source>
        <dbReference type="ARBA" id="ARBA00044991"/>
    </source>
</evidence>
<feature type="binding site" evidence="12">
    <location>
        <position position="168"/>
    </location>
    <ligand>
        <name>Mg(2+)</name>
        <dbReference type="ChEBI" id="CHEBI:18420"/>
    </ligand>
</feature>
<evidence type="ECO:0000256" key="13">
    <source>
        <dbReference type="PIRSR" id="PIRSR610972-4"/>
    </source>
</evidence>
<feature type="binding site" evidence="11">
    <location>
        <begin position="7"/>
        <end position="9"/>
    </location>
    <ligand>
        <name>substrate</name>
    </ligand>
</feature>
<dbReference type="RefSeq" id="WP_111920823.1">
    <property type="nucleotide sequence ID" value="NZ_CP030280.1"/>
</dbReference>
<accession>A0A2Z4UEY3</accession>
<evidence type="ECO:0000256" key="11">
    <source>
        <dbReference type="PIRSR" id="PIRSR610972-2"/>
    </source>
</evidence>
<gene>
    <name evidence="14" type="primary">pgmB</name>
    <name evidence="14" type="ORF">DQQ01_04175</name>
</gene>
<dbReference type="EC" id="5.4.2.6" evidence="8"/>
<evidence type="ECO:0000256" key="3">
    <source>
        <dbReference type="ARBA" id="ARBA00022723"/>
    </source>
</evidence>
<dbReference type="PANTHER" id="PTHR46193">
    <property type="entry name" value="6-PHOSPHOGLUCONATE PHOSPHATASE"/>
    <property type="match status" value="1"/>
</dbReference>
<evidence type="ECO:0000256" key="8">
    <source>
        <dbReference type="ARBA" id="ARBA00044968"/>
    </source>
</evidence>
<evidence type="ECO:0000256" key="7">
    <source>
        <dbReference type="ARBA" id="ARBA00044926"/>
    </source>
</evidence>
<keyword evidence="5 14" id="KW-0413">Isomerase</keyword>
<dbReference type="GO" id="GO:0008801">
    <property type="term" value="F:beta-phosphoglucomutase activity"/>
    <property type="evidence" value="ECO:0007669"/>
    <property type="project" value="UniProtKB-EC"/>
</dbReference>
<dbReference type="NCBIfam" id="TIGR01990">
    <property type="entry name" value="bPGM"/>
    <property type="match status" value="1"/>
</dbReference>
<feature type="binding site" evidence="11">
    <location>
        <position position="23"/>
    </location>
    <ligand>
        <name>substrate</name>
    </ligand>
</feature>
<dbReference type="GO" id="GO:0000287">
    <property type="term" value="F:magnesium ion binding"/>
    <property type="evidence" value="ECO:0007669"/>
    <property type="project" value="InterPro"/>
</dbReference>
<dbReference type="EMBL" id="CP030280">
    <property type="protein sequence ID" value="AWY99384.1"/>
    <property type="molecule type" value="Genomic_DNA"/>
</dbReference>
<dbReference type="SFLD" id="SFLDG01135">
    <property type="entry name" value="C1.5.6:_HAD__Beta-PGM__Phospha"/>
    <property type="match status" value="1"/>
</dbReference>
<dbReference type="CDD" id="cd02598">
    <property type="entry name" value="HAD_BPGM"/>
    <property type="match status" value="1"/>
</dbReference>
<feature type="binding site" evidence="11">
    <location>
        <position position="50"/>
    </location>
    <ligand>
        <name>substrate</name>
    </ligand>
</feature>
<dbReference type="InterPro" id="IPR023198">
    <property type="entry name" value="PGP-like_dom2"/>
</dbReference>
<dbReference type="Proteomes" id="UP000250003">
    <property type="component" value="Chromosome"/>
</dbReference>
<feature type="site" description="Important for catalytic activity and assists the phosphoryl transfer reaction to Asp8 by balancing charge and orienting the reacting groups" evidence="13">
    <location>
        <position position="113"/>
    </location>
</feature>
<evidence type="ECO:0000313" key="14">
    <source>
        <dbReference type="EMBL" id="AWY99384.1"/>
    </source>
</evidence>
<feature type="binding site" evidence="11">
    <location>
        <begin position="42"/>
        <end position="47"/>
    </location>
    <ligand>
        <name>substrate</name>
    </ligand>
</feature>
<feature type="binding site" evidence="11">
    <location>
        <begin position="113"/>
        <end position="117"/>
    </location>
    <ligand>
        <name>substrate</name>
    </ligand>
</feature>
<feature type="active site" description="Proton donor/acceptor" evidence="10">
    <location>
        <position position="9"/>
    </location>
</feature>
<dbReference type="InterPro" id="IPR010976">
    <property type="entry name" value="B-phosphoglucomutase_hydrolase"/>
</dbReference>
<dbReference type="NCBIfam" id="TIGR02009">
    <property type="entry name" value="PGMB-YQAB-SF"/>
    <property type="match status" value="1"/>
</dbReference>
<dbReference type="KEGG" id="blau:DQQ01_04175"/>
<dbReference type="SFLD" id="SFLDG01129">
    <property type="entry name" value="C1.5:_HAD__Beta-PGM__Phosphata"/>
    <property type="match status" value="1"/>
</dbReference>
<keyword evidence="2" id="KW-0597">Phosphoprotein</keyword>
<dbReference type="SUPFAM" id="SSF56784">
    <property type="entry name" value="HAD-like"/>
    <property type="match status" value="1"/>
</dbReference>